<keyword evidence="2" id="KW-0813">Transport</keyword>
<feature type="transmembrane region" description="Helical" evidence="6">
    <location>
        <begin position="400"/>
        <end position="420"/>
    </location>
</feature>
<feature type="transmembrane region" description="Helical" evidence="6">
    <location>
        <begin position="242"/>
        <end position="261"/>
    </location>
</feature>
<evidence type="ECO:0000256" key="2">
    <source>
        <dbReference type="ARBA" id="ARBA00022448"/>
    </source>
</evidence>
<dbReference type="GO" id="GO:0022857">
    <property type="term" value="F:transmembrane transporter activity"/>
    <property type="evidence" value="ECO:0007669"/>
    <property type="project" value="InterPro"/>
</dbReference>
<dbReference type="VEuPathDB" id="FungiDB:BD410DRAFT_817020"/>
<evidence type="ECO:0000256" key="5">
    <source>
        <dbReference type="ARBA" id="ARBA00023136"/>
    </source>
</evidence>
<evidence type="ECO:0000256" key="3">
    <source>
        <dbReference type="ARBA" id="ARBA00022692"/>
    </source>
</evidence>
<accession>A0A4Y7PIF7</accession>
<dbReference type="PANTHER" id="PTHR43791">
    <property type="entry name" value="PERMEASE-RELATED"/>
    <property type="match status" value="1"/>
</dbReference>
<keyword evidence="4 6" id="KW-1133">Transmembrane helix</keyword>
<dbReference type="InterPro" id="IPR036259">
    <property type="entry name" value="MFS_trans_sf"/>
</dbReference>
<dbReference type="EMBL" id="ML170287">
    <property type="protein sequence ID" value="TDL15167.1"/>
    <property type="molecule type" value="Genomic_DNA"/>
</dbReference>
<feature type="transmembrane region" description="Helical" evidence="6">
    <location>
        <begin position="212"/>
        <end position="236"/>
    </location>
</feature>
<feature type="transmembrane region" description="Helical" evidence="6">
    <location>
        <begin position="131"/>
        <end position="150"/>
    </location>
</feature>
<dbReference type="Proteomes" id="UP000294933">
    <property type="component" value="Unassembled WGS sequence"/>
</dbReference>
<dbReference type="Gene3D" id="1.20.1250.20">
    <property type="entry name" value="MFS general substrate transporter like domains"/>
    <property type="match status" value="2"/>
</dbReference>
<gene>
    <name evidence="7" type="ORF">BD410DRAFT_817020</name>
</gene>
<evidence type="ECO:0000256" key="1">
    <source>
        <dbReference type="ARBA" id="ARBA00004141"/>
    </source>
</evidence>
<organism evidence="7 8">
    <name type="scientific">Rickenella mellea</name>
    <dbReference type="NCBI Taxonomy" id="50990"/>
    <lineage>
        <taxon>Eukaryota</taxon>
        <taxon>Fungi</taxon>
        <taxon>Dikarya</taxon>
        <taxon>Basidiomycota</taxon>
        <taxon>Agaricomycotina</taxon>
        <taxon>Agaricomycetes</taxon>
        <taxon>Hymenochaetales</taxon>
        <taxon>Rickenellaceae</taxon>
        <taxon>Rickenella</taxon>
    </lineage>
</organism>
<keyword evidence="3 6" id="KW-0812">Transmembrane</keyword>
<reference evidence="7 8" key="1">
    <citation type="submission" date="2018-06" db="EMBL/GenBank/DDBJ databases">
        <title>A transcriptomic atlas of mushroom development highlights an independent origin of complex multicellularity.</title>
        <authorList>
            <consortium name="DOE Joint Genome Institute"/>
            <person name="Krizsan K."/>
            <person name="Almasi E."/>
            <person name="Merenyi Z."/>
            <person name="Sahu N."/>
            <person name="Viragh M."/>
            <person name="Koszo T."/>
            <person name="Mondo S."/>
            <person name="Kiss B."/>
            <person name="Balint B."/>
            <person name="Kues U."/>
            <person name="Barry K."/>
            <person name="Hegedus J.C."/>
            <person name="Henrissat B."/>
            <person name="Johnson J."/>
            <person name="Lipzen A."/>
            <person name="Ohm R."/>
            <person name="Nagy I."/>
            <person name="Pangilinan J."/>
            <person name="Yan J."/>
            <person name="Xiong Y."/>
            <person name="Grigoriev I.V."/>
            <person name="Hibbett D.S."/>
            <person name="Nagy L.G."/>
        </authorList>
    </citation>
    <scope>NUCLEOTIDE SEQUENCE [LARGE SCALE GENOMIC DNA]</scope>
    <source>
        <strain evidence="7 8">SZMC22713</strain>
    </source>
</reference>
<name>A0A4Y7PIF7_9AGAM</name>
<evidence type="ECO:0000313" key="7">
    <source>
        <dbReference type="EMBL" id="TDL15167.1"/>
    </source>
</evidence>
<dbReference type="AlphaFoldDB" id="A0A4Y7PIF7"/>
<evidence type="ECO:0000256" key="6">
    <source>
        <dbReference type="SAM" id="Phobius"/>
    </source>
</evidence>
<dbReference type="SUPFAM" id="SSF103473">
    <property type="entry name" value="MFS general substrate transporter"/>
    <property type="match status" value="1"/>
</dbReference>
<keyword evidence="5 6" id="KW-0472">Membrane</keyword>
<feature type="transmembrane region" description="Helical" evidence="6">
    <location>
        <begin position="344"/>
        <end position="363"/>
    </location>
</feature>
<comment type="subcellular location">
    <subcellularLocation>
        <location evidence="1">Membrane</location>
        <topology evidence="1">Multi-pass membrane protein</topology>
    </subcellularLocation>
</comment>
<dbReference type="PANTHER" id="PTHR43791:SF6">
    <property type="entry name" value="TRANSPORTER, PUTATIVE (AFU_ORTHOLOGUE AFUA_1G16690)-RELATED"/>
    <property type="match status" value="1"/>
</dbReference>
<dbReference type="InterPro" id="IPR011701">
    <property type="entry name" value="MFS"/>
</dbReference>
<feature type="transmembrane region" description="Helical" evidence="6">
    <location>
        <begin position="375"/>
        <end position="394"/>
    </location>
</feature>
<sequence>MEKSLEPSCTASTGTDDVKLLSASVGGQHFTFSNTDNAVRLDHKIRRGREENRLVRKLDIRLLPVIALIFLLNYIDRNAVTTARLQGLEKDLNLKGIQYQTVIAVLYVSYAPAQIPSHISPPQLNVMRPSLYIGSCVVLWGVISALTGLTRSFRGIIACRICLGLPEARFHLQDTVELTESLFLCKAAFLPGTMYLLSRWYTRQELAFRSSILYSAVYDFLITKCIQQLMAAGILSTMEGKLFFIEGSITVFIGFQVMWILPDYPNNTRWLSSEERLLAQARIAEDAGEADQDTAEDTAFSGLKMAIKDYRVIIFALMGAAVQVSGSFINFFPTLTATLGFNTTTTLLLVAPPWLFAAFICVINALHADKTGERFFHTVGPWWVNLVGYIIALSTSNVGARYFSTFLMAISYCSLPLVWVANTVPRPPAKRAAAIGIVNGVTNIGNLAGTYAWNAKWGPEYHTSMEVGLAAIVVSSTLAFVMRTLLVRKNRQLDEDEVGALQEANRERIQEAARLENITLEEALHKKKGFRYLY</sequence>
<evidence type="ECO:0000256" key="4">
    <source>
        <dbReference type="ARBA" id="ARBA00022989"/>
    </source>
</evidence>
<evidence type="ECO:0000313" key="8">
    <source>
        <dbReference type="Proteomes" id="UP000294933"/>
    </source>
</evidence>
<proteinExistence type="predicted"/>
<dbReference type="FunFam" id="1.20.1250.20:FF:000013">
    <property type="entry name" value="MFS general substrate transporter"/>
    <property type="match status" value="1"/>
</dbReference>
<protein>
    <submittedName>
        <fullName evidence="7">MFS general substrate transporter</fullName>
    </submittedName>
</protein>
<feature type="transmembrane region" description="Helical" evidence="6">
    <location>
        <begin position="465"/>
        <end position="486"/>
    </location>
</feature>
<keyword evidence="8" id="KW-1185">Reference proteome</keyword>
<dbReference type="STRING" id="50990.A0A4Y7PIF7"/>
<dbReference type="GO" id="GO:0016020">
    <property type="term" value="C:membrane"/>
    <property type="evidence" value="ECO:0007669"/>
    <property type="project" value="UniProtKB-SubCell"/>
</dbReference>
<dbReference type="Pfam" id="PF07690">
    <property type="entry name" value="MFS_1"/>
    <property type="match status" value="1"/>
</dbReference>
<dbReference type="OrthoDB" id="2985014at2759"/>
<feature type="transmembrane region" description="Helical" evidence="6">
    <location>
        <begin position="432"/>
        <end position="453"/>
    </location>
</feature>
<feature type="transmembrane region" description="Helical" evidence="6">
    <location>
        <begin position="312"/>
        <end position="332"/>
    </location>
</feature>